<dbReference type="InterPro" id="IPR016024">
    <property type="entry name" value="ARM-type_fold"/>
</dbReference>
<gene>
    <name evidence="1" type="ORF">BE21_58245</name>
</gene>
<organism evidence="1 2">
    <name type="scientific">Sorangium cellulosum</name>
    <name type="common">Polyangium cellulosum</name>
    <dbReference type="NCBI Taxonomy" id="56"/>
    <lineage>
        <taxon>Bacteria</taxon>
        <taxon>Pseudomonadati</taxon>
        <taxon>Myxococcota</taxon>
        <taxon>Polyangia</taxon>
        <taxon>Polyangiales</taxon>
        <taxon>Polyangiaceae</taxon>
        <taxon>Sorangium</taxon>
    </lineage>
</organism>
<sequence length="75" mass="8140">MDVMNEGAHVGLTFASQPRLARRAVANGERLEVLKDYPASPDCTPPFAPVWIADMVRRQEAGRVMGGGSPLGFRD</sequence>
<dbReference type="Proteomes" id="UP000075502">
    <property type="component" value="Unassembled WGS sequence"/>
</dbReference>
<dbReference type="SUPFAM" id="SSF48371">
    <property type="entry name" value="ARM repeat"/>
    <property type="match status" value="1"/>
</dbReference>
<protein>
    <submittedName>
        <fullName evidence="1">Uncharacterized protein</fullName>
    </submittedName>
</protein>
<evidence type="ECO:0000313" key="2">
    <source>
        <dbReference type="Proteomes" id="UP000075502"/>
    </source>
</evidence>
<dbReference type="EMBL" id="JEME01000129">
    <property type="protein sequence ID" value="KYG11104.1"/>
    <property type="molecule type" value="Genomic_DNA"/>
</dbReference>
<evidence type="ECO:0000313" key="1">
    <source>
        <dbReference type="EMBL" id="KYG11104.1"/>
    </source>
</evidence>
<accession>A0A150U2L0</accession>
<reference evidence="1 2" key="1">
    <citation type="submission" date="2014-02" db="EMBL/GenBank/DDBJ databases">
        <title>The small core and large imbalanced accessory genome model reveals a collaborative survival strategy of Sorangium cellulosum strains in nature.</title>
        <authorList>
            <person name="Han K."/>
            <person name="Peng R."/>
            <person name="Blom J."/>
            <person name="Li Y.-Z."/>
        </authorList>
    </citation>
    <scope>NUCLEOTIDE SEQUENCE [LARGE SCALE GENOMIC DNA]</scope>
    <source>
        <strain evidence="1 2">So0007-03</strain>
    </source>
</reference>
<proteinExistence type="predicted"/>
<comment type="caution">
    <text evidence="1">The sequence shown here is derived from an EMBL/GenBank/DDBJ whole genome shotgun (WGS) entry which is preliminary data.</text>
</comment>
<name>A0A150U2L0_SORCE</name>
<dbReference type="AlphaFoldDB" id="A0A150U2L0"/>